<comment type="similarity">
    <text evidence="2 9">Belongs to the FliQ/MopD/SpaQ family.</text>
</comment>
<dbReference type="GO" id="GO:0005886">
    <property type="term" value="C:plasma membrane"/>
    <property type="evidence" value="ECO:0007669"/>
    <property type="project" value="UniProtKB-SubCell"/>
</dbReference>
<dbReference type="PANTHER" id="PTHR34040:SF2">
    <property type="entry name" value="FLAGELLAR BIOSYNTHETIC PROTEIN FLIQ"/>
    <property type="match status" value="1"/>
</dbReference>
<evidence type="ECO:0000313" key="11">
    <source>
        <dbReference type="Proteomes" id="UP000515977"/>
    </source>
</evidence>
<comment type="subcellular location">
    <subcellularLocation>
        <location evidence="1 9">Cell membrane</location>
        <topology evidence="1">Multi-pass membrane protein</topology>
    </subcellularLocation>
    <subcellularLocation>
        <location evidence="9">Bacterial flagellum basal body</location>
    </subcellularLocation>
</comment>
<dbReference type="GO" id="GO:0044780">
    <property type="term" value="P:bacterial-type flagellum assembly"/>
    <property type="evidence" value="ECO:0007669"/>
    <property type="project" value="InterPro"/>
</dbReference>
<feature type="transmembrane region" description="Helical" evidence="9">
    <location>
        <begin position="47"/>
        <end position="70"/>
    </location>
</feature>
<keyword evidence="4 9" id="KW-1003">Cell membrane</keyword>
<feature type="transmembrane region" description="Helical" evidence="9">
    <location>
        <begin position="20"/>
        <end position="41"/>
    </location>
</feature>
<dbReference type="PIRSF" id="PIRSF004669">
    <property type="entry name" value="FliQ"/>
    <property type="match status" value="1"/>
</dbReference>
<dbReference type="KEGG" id="tbv:H9L17_14305"/>
<reference evidence="10 11" key="1">
    <citation type="submission" date="2020-08" db="EMBL/GenBank/DDBJ databases">
        <title>Genome sequence of Thermomonas brevis KACC 16975T.</title>
        <authorList>
            <person name="Hyun D.-W."/>
            <person name="Bae J.-W."/>
        </authorList>
    </citation>
    <scope>NUCLEOTIDE SEQUENCE [LARGE SCALE GENOMIC DNA]</scope>
    <source>
        <strain evidence="10 11">KACC 16975</strain>
    </source>
</reference>
<dbReference type="PRINTS" id="PR00952">
    <property type="entry name" value="TYPE3IMQPROT"/>
</dbReference>
<dbReference type="Pfam" id="PF01313">
    <property type="entry name" value="Bac_export_3"/>
    <property type="match status" value="1"/>
</dbReference>
<evidence type="ECO:0000256" key="4">
    <source>
        <dbReference type="ARBA" id="ARBA00022475"/>
    </source>
</evidence>
<gene>
    <name evidence="9 10" type="primary">fliQ</name>
    <name evidence="10" type="ORF">H9L17_14305</name>
</gene>
<keyword evidence="8 9" id="KW-0975">Bacterial flagellum</keyword>
<protein>
    <recommendedName>
        <fullName evidence="3 9">Flagellar biosynthetic protein FliQ</fullName>
    </recommendedName>
</protein>
<evidence type="ECO:0000256" key="1">
    <source>
        <dbReference type="ARBA" id="ARBA00004651"/>
    </source>
</evidence>
<keyword evidence="6 9" id="KW-1133">Transmembrane helix</keyword>
<keyword evidence="10" id="KW-0969">Cilium</keyword>
<dbReference type="RefSeq" id="WP_187570088.1">
    <property type="nucleotide sequence ID" value="NZ_CP060711.1"/>
</dbReference>
<keyword evidence="10" id="KW-0282">Flagellum</keyword>
<dbReference type="InterPro" id="IPR002191">
    <property type="entry name" value="Bac_export_3"/>
</dbReference>
<dbReference type="Proteomes" id="UP000515977">
    <property type="component" value="Chromosome"/>
</dbReference>
<evidence type="ECO:0000256" key="3">
    <source>
        <dbReference type="ARBA" id="ARBA00021718"/>
    </source>
</evidence>
<dbReference type="NCBIfam" id="TIGR01402">
    <property type="entry name" value="fliQ"/>
    <property type="match status" value="1"/>
</dbReference>
<keyword evidence="10" id="KW-0966">Cell projection</keyword>
<keyword evidence="7 9" id="KW-0472">Membrane</keyword>
<accession>A0A7G9QSJ7</accession>
<keyword evidence="11" id="KW-1185">Reference proteome</keyword>
<evidence type="ECO:0000256" key="2">
    <source>
        <dbReference type="ARBA" id="ARBA00006156"/>
    </source>
</evidence>
<dbReference type="EMBL" id="CP060711">
    <property type="protein sequence ID" value="QNN46322.1"/>
    <property type="molecule type" value="Genomic_DNA"/>
</dbReference>
<dbReference type="InterPro" id="IPR006305">
    <property type="entry name" value="FliQ"/>
</dbReference>
<dbReference type="GO" id="GO:0009306">
    <property type="term" value="P:protein secretion"/>
    <property type="evidence" value="ECO:0007669"/>
    <property type="project" value="InterPro"/>
</dbReference>
<evidence type="ECO:0000256" key="6">
    <source>
        <dbReference type="ARBA" id="ARBA00022989"/>
    </source>
</evidence>
<evidence type="ECO:0000256" key="5">
    <source>
        <dbReference type="ARBA" id="ARBA00022692"/>
    </source>
</evidence>
<dbReference type="PANTHER" id="PTHR34040">
    <property type="entry name" value="FLAGELLAR BIOSYNTHETIC PROTEIN FLIQ"/>
    <property type="match status" value="1"/>
</dbReference>
<keyword evidence="5 9" id="KW-0812">Transmembrane</keyword>
<dbReference type="AlphaFoldDB" id="A0A7G9QSJ7"/>
<evidence type="ECO:0000256" key="9">
    <source>
        <dbReference type="RuleBase" id="RU364090"/>
    </source>
</evidence>
<organism evidence="10 11">
    <name type="scientific">Thermomonas brevis</name>
    <dbReference type="NCBI Taxonomy" id="215691"/>
    <lineage>
        <taxon>Bacteria</taxon>
        <taxon>Pseudomonadati</taxon>
        <taxon>Pseudomonadota</taxon>
        <taxon>Gammaproteobacteria</taxon>
        <taxon>Lysobacterales</taxon>
        <taxon>Lysobacteraceae</taxon>
        <taxon>Thermomonas</taxon>
    </lineage>
</organism>
<evidence type="ECO:0000256" key="8">
    <source>
        <dbReference type="ARBA" id="ARBA00023143"/>
    </source>
</evidence>
<evidence type="ECO:0000256" key="7">
    <source>
        <dbReference type="ARBA" id="ARBA00023136"/>
    </source>
</evidence>
<proteinExistence type="inferred from homology"/>
<name>A0A7G9QSJ7_9GAMM</name>
<sequence length="87" mass="9492">MDADTAMQLMAEMLFAAVKVSLPFLLAALAVGLIVSILQVVTQIQEMTLTFVPKLIVVVLVCVMLGGWMLSVMVELTRRMFETAAAF</sequence>
<dbReference type="GO" id="GO:0009425">
    <property type="term" value="C:bacterial-type flagellum basal body"/>
    <property type="evidence" value="ECO:0007669"/>
    <property type="project" value="UniProtKB-SubCell"/>
</dbReference>
<evidence type="ECO:0000313" key="10">
    <source>
        <dbReference type="EMBL" id="QNN46322.1"/>
    </source>
</evidence>
<comment type="function">
    <text evidence="9">Role in flagellar biosynthesis.</text>
</comment>